<feature type="compositionally biased region" description="Basic and acidic residues" evidence="1">
    <location>
        <begin position="56"/>
        <end position="73"/>
    </location>
</feature>
<dbReference type="EMBL" id="KK852945">
    <property type="protein sequence ID" value="KDR13446.1"/>
    <property type="molecule type" value="Genomic_DNA"/>
</dbReference>
<accession>A0A067QTT4</accession>
<reference evidence="2 3" key="1">
    <citation type="journal article" date="2014" name="Nat. Commun.">
        <title>Molecular traces of alternative social organization in a termite genome.</title>
        <authorList>
            <person name="Terrapon N."/>
            <person name="Li C."/>
            <person name="Robertson H.M."/>
            <person name="Ji L."/>
            <person name="Meng X."/>
            <person name="Booth W."/>
            <person name="Chen Z."/>
            <person name="Childers C.P."/>
            <person name="Glastad K.M."/>
            <person name="Gokhale K."/>
            <person name="Gowin J."/>
            <person name="Gronenberg W."/>
            <person name="Hermansen R.A."/>
            <person name="Hu H."/>
            <person name="Hunt B.G."/>
            <person name="Huylmans A.K."/>
            <person name="Khalil S.M."/>
            <person name="Mitchell R.D."/>
            <person name="Munoz-Torres M.C."/>
            <person name="Mustard J.A."/>
            <person name="Pan H."/>
            <person name="Reese J.T."/>
            <person name="Scharf M.E."/>
            <person name="Sun F."/>
            <person name="Vogel H."/>
            <person name="Xiao J."/>
            <person name="Yang W."/>
            <person name="Yang Z."/>
            <person name="Yang Z."/>
            <person name="Zhou J."/>
            <person name="Zhu J."/>
            <person name="Brent C.S."/>
            <person name="Elsik C.G."/>
            <person name="Goodisman M.A."/>
            <person name="Liberles D.A."/>
            <person name="Roe R.M."/>
            <person name="Vargo E.L."/>
            <person name="Vilcinskas A."/>
            <person name="Wang J."/>
            <person name="Bornberg-Bauer E."/>
            <person name="Korb J."/>
            <person name="Zhang G."/>
            <person name="Liebig J."/>
        </authorList>
    </citation>
    <scope>NUCLEOTIDE SEQUENCE [LARGE SCALE GENOMIC DNA]</scope>
    <source>
        <tissue evidence="2">Whole organism</tissue>
    </source>
</reference>
<protein>
    <submittedName>
        <fullName evidence="2">Uncharacterized protein</fullName>
    </submittedName>
</protein>
<organism evidence="2 3">
    <name type="scientific">Zootermopsis nevadensis</name>
    <name type="common">Dampwood termite</name>
    <dbReference type="NCBI Taxonomy" id="136037"/>
    <lineage>
        <taxon>Eukaryota</taxon>
        <taxon>Metazoa</taxon>
        <taxon>Ecdysozoa</taxon>
        <taxon>Arthropoda</taxon>
        <taxon>Hexapoda</taxon>
        <taxon>Insecta</taxon>
        <taxon>Pterygota</taxon>
        <taxon>Neoptera</taxon>
        <taxon>Polyneoptera</taxon>
        <taxon>Dictyoptera</taxon>
        <taxon>Blattodea</taxon>
        <taxon>Blattoidea</taxon>
        <taxon>Termitoidae</taxon>
        <taxon>Termopsidae</taxon>
        <taxon>Zootermopsis</taxon>
    </lineage>
</organism>
<dbReference type="Proteomes" id="UP000027135">
    <property type="component" value="Unassembled WGS sequence"/>
</dbReference>
<evidence type="ECO:0000256" key="1">
    <source>
        <dbReference type="SAM" id="MobiDB-lite"/>
    </source>
</evidence>
<sequence length="73" mass="8172">MVVRRDVVGGGRDLPSLILLVFMHNGDDLKVPRRVLRKGNSTKWVTAEEDYQGPGKRNEERRKEGGALDGRAV</sequence>
<feature type="region of interest" description="Disordered" evidence="1">
    <location>
        <begin position="46"/>
        <end position="73"/>
    </location>
</feature>
<keyword evidence="3" id="KW-1185">Reference proteome</keyword>
<name>A0A067QTT4_ZOONE</name>
<dbReference type="InParanoid" id="A0A067QTT4"/>
<proteinExistence type="predicted"/>
<gene>
    <name evidence="2" type="ORF">L798_12555</name>
</gene>
<evidence type="ECO:0000313" key="3">
    <source>
        <dbReference type="Proteomes" id="UP000027135"/>
    </source>
</evidence>
<dbReference type="AlphaFoldDB" id="A0A067QTT4"/>
<evidence type="ECO:0000313" key="2">
    <source>
        <dbReference type="EMBL" id="KDR13446.1"/>
    </source>
</evidence>